<gene>
    <name evidence="1" type="ORF">NBRC116591_36830</name>
</gene>
<dbReference type="EMBL" id="BAABWN010000016">
    <property type="protein sequence ID" value="GAA6169871.1"/>
    <property type="molecule type" value="Genomic_DNA"/>
</dbReference>
<proteinExistence type="predicted"/>
<keyword evidence="2" id="KW-1185">Reference proteome</keyword>
<evidence type="ECO:0000313" key="2">
    <source>
        <dbReference type="Proteomes" id="UP001465153"/>
    </source>
</evidence>
<protein>
    <submittedName>
        <fullName evidence="1">Uncharacterized protein</fullName>
    </submittedName>
</protein>
<comment type="caution">
    <text evidence="1">The sequence shown here is derived from an EMBL/GenBank/DDBJ whole genome shotgun (WGS) entry which is preliminary data.</text>
</comment>
<accession>A0ABQ0ADZ2</accession>
<dbReference type="Proteomes" id="UP001465153">
    <property type="component" value="Unassembled WGS sequence"/>
</dbReference>
<evidence type="ECO:0000313" key="1">
    <source>
        <dbReference type="EMBL" id="GAA6169871.1"/>
    </source>
</evidence>
<organism evidence="1 2">
    <name type="scientific">Sessilibacter corallicola</name>
    <dbReference type="NCBI Taxonomy" id="2904075"/>
    <lineage>
        <taxon>Bacteria</taxon>
        <taxon>Pseudomonadati</taxon>
        <taxon>Pseudomonadota</taxon>
        <taxon>Gammaproteobacteria</taxon>
        <taxon>Cellvibrionales</taxon>
        <taxon>Cellvibrionaceae</taxon>
        <taxon>Sessilibacter</taxon>
    </lineage>
</organism>
<reference evidence="1 2" key="1">
    <citation type="submission" date="2024-04" db="EMBL/GenBank/DDBJ databases">
        <title>Draft genome sequence of Sessilibacter corallicola NBRC 116591.</title>
        <authorList>
            <person name="Miyakawa T."/>
            <person name="Kusuya Y."/>
            <person name="Miura T."/>
        </authorList>
    </citation>
    <scope>NUCLEOTIDE SEQUENCE [LARGE SCALE GENOMIC DNA]</scope>
    <source>
        <strain evidence="1 2">KU-00831-HH</strain>
    </source>
</reference>
<sequence length="89" mass="10064">MIALFYQENDTFKIVSQKGETSELEQHADSDHFKSNTLQNRVLAEILLALENQEDIPIEILESLAITLNFLSNLSELDNTETIGKPSEN</sequence>
<name>A0ABQ0ADZ2_9GAMM</name>